<feature type="transmembrane region" description="Helical" evidence="6">
    <location>
        <begin position="139"/>
        <end position="162"/>
    </location>
</feature>
<gene>
    <name evidence="7" type="ORF">QBE54_05060</name>
</gene>
<dbReference type="RefSeq" id="WP_369019252.1">
    <property type="nucleotide sequence ID" value="NZ_CP121689.1"/>
</dbReference>
<keyword evidence="2" id="KW-1003">Cell membrane</keyword>
<evidence type="ECO:0000313" key="8">
    <source>
        <dbReference type="Proteomes" id="UP001461341"/>
    </source>
</evidence>
<sequence>MDTLSWIESVLVRSLLYGTPLVIATLGEIYAERSGVLNLGVEGMMILGAFAAFVTTYLSANPWFGIVVGMLVGGGASLIHAFLSVTLRANQVVSGLALTMFGLGLTGVLGRHFEGKTLQDSLARVHIPYLNRIPLLGKILFEGQSVIVHLAIALSVILWFLLSHTRWGNLVRSVGENPAAADVMGVNVWKVRYICVFIGGVMAGLAGAYLSIVYRPSWAYGMTAGMGWLAVALTIFAFWNPLYGMIGGYLFGALYHLSFRLQPWVAAELLNSLPYLFPIIALLLFSRLALHKKIGAPASLGKPYKRGES</sequence>
<feature type="transmembrane region" description="Helical" evidence="6">
    <location>
        <begin position="92"/>
        <end position="113"/>
    </location>
</feature>
<dbReference type="Pfam" id="PF02653">
    <property type="entry name" value="BPD_transp_2"/>
    <property type="match status" value="1"/>
</dbReference>
<organism evidence="7 8">
    <name type="scientific">Thermatribacter velox</name>
    <dbReference type="NCBI Taxonomy" id="3039681"/>
    <lineage>
        <taxon>Bacteria</taxon>
        <taxon>Pseudomonadati</taxon>
        <taxon>Atribacterota</taxon>
        <taxon>Atribacteria</taxon>
        <taxon>Atribacterales</taxon>
        <taxon>Thermatribacteraceae</taxon>
        <taxon>Thermatribacter</taxon>
    </lineage>
</organism>
<feature type="transmembrane region" description="Helical" evidence="6">
    <location>
        <begin position="63"/>
        <end position="85"/>
    </location>
</feature>
<dbReference type="EMBL" id="CP121689">
    <property type="protein sequence ID" value="WZL77086.1"/>
    <property type="molecule type" value="Genomic_DNA"/>
</dbReference>
<keyword evidence="8" id="KW-1185">Reference proteome</keyword>
<evidence type="ECO:0000256" key="4">
    <source>
        <dbReference type="ARBA" id="ARBA00022989"/>
    </source>
</evidence>
<reference evidence="7 8" key="1">
    <citation type="submission" date="2023-03" db="EMBL/GenBank/DDBJ databases">
        <title>Novel Species.</title>
        <authorList>
            <person name="Ma S."/>
        </authorList>
    </citation>
    <scope>NUCLEOTIDE SEQUENCE [LARGE SCALE GENOMIC DNA]</scope>
    <source>
        <strain evidence="7 8">B11</strain>
    </source>
</reference>
<comment type="subcellular location">
    <subcellularLocation>
        <location evidence="1">Cell membrane</location>
        <topology evidence="1">Multi-pass membrane protein</topology>
    </subcellularLocation>
</comment>
<accession>A0ABZ2YDM7</accession>
<feature type="transmembrane region" description="Helical" evidence="6">
    <location>
        <begin position="6"/>
        <end position="24"/>
    </location>
</feature>
<evidence type="ECO:0000256" key="6">
    <source>
        <dbReference type="SAM" id="Phobius"/>
    </source>
</evidence>
<keyword evidence="3 6" id="KW-0812">Transmembrane</keyword>
<dbReference type="CDD" id="cd06580">
    <property type="entry name" value="TM_PBP1_transp_TpRbsC_like"/>
    <property type="match status" value="1"/>
</dbReference>
<protein>
    <submittedName>
        <fullName evidence="7">ABC transporter permease</fullName>
    </submittedName>
</protein>
<proteinExistence type="predicted"/>
<feature type="transmembrane region" description="Helical" evidence="6">
    <location>
        <begin position="36"/>
        <end position="57"/>
    </location>
</feature>
<feature type="transmembrane region" description="Helical" evidence="6">
    <location>
        <begin position="272"/>
        <end position="290"/>
    </location>
</feature>
<keyword evidence="5 6" id="KW-0472">Membrane</keyword>
<feature type="transmembrane region" description="Helical" evidence="6">
    <location>
        <begin position="246"/>
        <end position="266"/>
    </location>
</feature>
<keyword evidence="4 6" id="KW-1133">Transmembrane helix</keyword>
<name>A0ABZ2YDM7_9BACT</name>
<dbReference type="InterPro" id="IPR001851">
    <property type="entry name" value="ABC_transp_permease"/>
</dbReference>
<evidence type="ECO:0000256" key="5">
    <source>
        <dbReference type="ARBA" id="ARBA00023136"/>
    </source>
</evidence>
<evidence type="ECO:0000256" key="2">
    <source>
        <dbReference type="ARBA" id="ARBA00022475"/>
    </source>
</evidence>
<dbReference type="Proteomes" id="UP001461341">
    <property type="component" value="Chromosome"/>
</dbReference>
<dbReference type="PANTHER" id="PTHR43370:SF2">
    <property type="entry name" value="ABC TRANSPORTER PERMEASE PROTEIN"/>
    <property type="match status" value="1"/>
</dbReference>
<evidence type="ECO:0000256" key="3">
    <source>
        <dbReference type="ARBA" id="ARBA00022692"/>
    </source>
</evidence>
<evidence type="ECO:0000313" key="7">
    <source>
        <dbReference type="EMBL" id="WZL77086.1"/>
    </source>
</evidence>
<feature type="transmembrane region" description="Helical" evidence="6">
    <location>
        <begin position="193"/>
        <end position="212"/>
    </location>
</feature>
<dbReference type="PANTHER" id="PTHR43370">
    <property type="entry name" value="SUGAR ABC TRANSPORTER INTEGRAL MEMBRANE PROTEIN-RELATED"/>
    <property type="match status" value="1"/>
</dbReference>
<evidence type="ECO:0000256" key="1">
    <source>
        <dbReference type="ARBA" id="ARBA00004651"/>
    </source>
</evidence>